<evidence type="ECO:0000256" key="7">
    <source>
        <dbReference type="SAM" id="Phobius"/>
    </source>
</evidence>
<name>A0ABP4IDX1_9PSEU</name>
<accession>A0ABP4IDX1</accession>
<evidence type="ECO:0000256" key="3">
    <source>
        <dbReference type="ARBA" id="ARBA00022475"/>
    </source>
</evidence>
<evidence type="ECO:0000256" key="4">
    <source>
        <dbReference type="ARBA" id="ARBA00022692"/>
    </source>
</evidence>
<gene>
    <name evidence="9" type="ORF">GCM10009613_16440</name>
</gene>
<protein>
    <recommendedName>
        <fullName evidence="8">Major facilitator superfamily (MFS) profile domain-containing protein</fullName>
    </recommendedName>
</protein>
<evidence type="ECO:0000313" key="9">
    <source>
        <dbReference type="EMBL" id="GAA1384895.1"/>
    </source>
</evidence>
<evidence type="ECO:0000256" key="6">
    <source>
        <dbReference type="ARBA" id="ARBA00023136"/>
    </source>
</evidence>
<dbReference type="Pfam" id="PF07690">
    <property type="entry name" value="MFS_1"/>
    <property type="match status" value="1"/>
</dbReference>
<feature type="transmembrane region" description="Helical" evidence="7">
    <location>
        <begin position="409"/>
        <end position="429"/>
    </location>
</feature>
<reference evidence="10" key="1">
    <citation type="journal article" date="2019" name="Int. J. Syst. Evol. Microbiol.">
        <title>The Global Catalogue of Microorganisms (GCM) 10K type strain sequencing project: providing services to taxonomists for standard genome sequencing and annotation.</title>
        <authorList>
            <consortium name="The Broad Institute Genomics Platform"/>
            <consortium name="The Broad Institute Genome Sequencing Center for Infectious Disease"/>
            <person name="Wu L."/>
            <person name="Ma J."/>
        </authorList>
    </citation>
    <scope>NUCLEOTIDE SEQUENCE [LARGE SCALE GENOMIC DNA]</scope>
    <source>
        <strain evidence="10">JCM 11896</strain>
    </source>
</reference>
<keyword evidence="2" id="KW-0813">Transport</keyword>
<dbReference type="PRINTS" id="PR01035">
    <property type="entry name" value="TCRTETA"/>
</dbReference>
<dbReference type="RefSeq" id="WP_344020048.1">
    <property type="nucleotide sequence ID" value="NZ_BAAAJK010000006.1"/>
</dbReference>
<feature type="transmembrane region" description="Helical" evidence="7">
    <location>
        <begin position="208"/>
        <end position="230"/>
    </location>
</feature>
<feature type="transmembrane region" description="Helical" evidence="7">
    <location>
        <begin position="435"/>
        <end position="456"/>
    </location>
</feature>
<feature type="transmembrane region" description="Helical" evidence="7">
    <location>
        <begin position="308"/>
        <end position="335"/>
    </location>
</feature>
<dbReference type="PANTHER" id="PTHR42718:SF46">
    <property type="entry name" value="BLR6921 PROTEIN"/>
    <property type="match status" value="1"/>
</dbReference>
<dbReference type="InterPro" id="IPR011701">
    <property type="entry name" value="MFS"/>
</dbReference>
<evidence type="ECO:0000256" key="2">
    <source>
        <dbReference type="ARBA" id="ARBA00022448"/>
    </source>
</evidence>
<dbReference type="PROSITE" id="PS50850">
    <property type="entry name" value="MFS"/>
    <property type="match status" value="1"/>
</dbReference>
<keyword evidence="5 7" id="KW-1133">Transmembrane helix</keyword>
<evidence type="ECO:0000256" key="1">
    <source>
        <dbReference type="ARBA" id="ARBA00004651"/>
    </source>
</evidence>
<evidence type="ECO:0000259" key="8">
    <source>
        <dbReference type="PROSITE" id="PS50850"/>
    </source>
</evidence>
<organism evidence="9 10">
    <name type="scientific">Pseudonocardia kongjuensis</name>
    <dbReference type="NCBI Taxonomy" id="102227"/>
    <lineage>
        <taxon>Bacteria</taxon>
        <taxon>Bacillati</taxon>
        <taxon>Actinomycetota</taxon>
        <taxon>Actinomycetes</taxon>
        <taxon>Pseudonocardiales</taxon>
        <taxon>Pseudonocardiaceae</taxon>
        <taxon>Pseudonocardia</taxon>
    </lineage>
</organism>
<keyword evidence="4 7" id="KW-0812">Transmembrane</keyword>
<dbReference type="Gene3D" id="1.20.1250.20">
    <property type="entry name" value="MFS general substrate transporter like domains"/>
    <property type="match status" value="1"/>
</dbReference>
<feature type="transmembrane region" description="Helical" evidence="7">
    <location>
        <begin position="57"/>
        <end position="76"/>
    </location>
</feature>
<feature type="domain" description="Major facilitator superfamily (MFS) profile" evidence="8">
    <location>
        <begin position="22"/>
        <end position="462"/>
    </location>
</feature>
<keyword evidence="6 7" id="KW-0472">Membrane</keyword>
<sequence length="465" mass="47139">MTESVRDTPHTAAEPLPRRHAVFAVVALALLMAAQDQTAVATALTTVSADLRTDLAWTGWIITGYAVGQILALPLGGRLSARFGARRVFLLAIAAFTVLTCLCALSPGIGPLIACRFLQGVAGGVMLPAANAIVAHHYGRDRDRALALFTSVLPIGAILGPLLGGLVLTIWSWHAIFLMNAPLGIVVVVAGAFLVLDPPRSAPGRLDVRGIALLLGTLVTGMVAITVLGTAGLEPAGIAVVVPAALLAVAAGYLFVRHARRRTDAVVPWRLIAGRGLGIMNSTNLLLGAAMIGFGALLPLYAQTRYGMAPLAAGALLAGRAAGSVVSSGVSVALLRRTGHRPLLLCGMGIVVTGLLLAAAPPVGTTPEIWLLVAATLLGIGTGLTAPAANNAGMHLVPGDVAAMSGLRIMFRQVGGIAAVSATTAAVAAASSPGIAGAVALVVLAALLAGITLVAARLPNRRGRW</sequence>
<evidence type="ECO:0000313" key="10">
    <source>
        <dbReference type="Proteomes" id="UP001501414"/>
    </source>
</evidence>
<dbReference type="InterPro" id="IPR036259">
    <property type="entry name" value="MFS_trans_sf"/>
</dbReference>
<evidence type="ECO:0000256" key="5">
    <source>
        <dbReference type="ARBA" id="ARBA00022989"/>
    </source>
</evidence>
<dbReference type="EMBL" id="BAAAJK010000006">
    <property type="protein sequence ID" value="GAA1384895.1"/>
    <property type="molecule type" value="Genomic_DNA"/>
</dbReference>
<feature type="transmembrane region" description="Helical" evidence="7">
    <location>
        <begin position="277"/>
        <end position="302"/>
    </location>
</feature>
<feature type="transmembrane region" description="Helical" evidence="7">
    <location>
        <begin position="116"/>
        <end position="134"/>
    </location>
</feature>
<feature type="transmembrane region" description="Helical" evidence="7">
    <location>
        <begin position="369"/>
        <end position="389"/>
    </location>
</feature>
<feature type="transmembrane region" description="Helical" evidence="7">
    <location>
        <begin position="146"/>
        <end position="171"/>
    </location>
</feature>
<dbReference type="PANTHER" id="PTHR42718">
    <property type="entry name" value="MAJOR FACILITATOR SUPERFAMILY MULTIDRUG TRANSPORTER MFSC"/>
    <property type="match status" value="1"/>
</dbReference>
<feature type="transmembrane region" description="Helical" evidence="7">
    <location>
        <begin position="177"/>
        <end position="196"/>
    </location>
</feature>
<dbReference type="InterPro" id="IPR020846">
    <property type="entry name" value="MFS_dom"/>
</dbReference>
<keyword evidence="10" id="KW-1185">Reference proteome</keyword>
<dbReference type="InterPro" id="IPR001958">
    <property type="entry name" value="Tet-R_TetA/multi-R_MdtG-like"/>
</dbReference>
<feature type="transmembrane region" description="Helical" evidence="7">
    <location>
        <begin position="342"/>
        <end position="363"/>
    </location>
</feature>
<feature type="transmembrane region" description="Helical" evidence="7">
    <location>
        <begin position="236"/>
        <end position="256"/>
    </location>
</feature>
<comment type="subcellular location">
    <subcellularLocation>
        <location evidence="1">Cell membrane</location>
        <topology evidence="1">Multi-pass membrane protein</topology>
    </subcellularLocation>
</comment>
<proteinExistence type="predicted"/>
<dbReference type="Gene3D" id="1.20.1720.10">
    <property type="entry name" value="Multidrug resistance protein D"/>
    <property type="match status" value="1"/>
</dbReference>
<dbReference type="SUPFAM" id="SSF103473">
    <property type="entry name" value="MFS general substrate transporter"/>
    <property type="match status" value="1"/>
</dbReference>
<keyword evidence="3" id="KW-1003">Cell membrane</keyword>
<dbReference type="Proteomes" id="UP001501414">
    <property type="component" value="Unassembled WGS sequence"/>
</dbReference>
<comment type="caution">
    <text evidence="9">The sequence shown here is derived from an EMBL/GenBank/DDBJ whole genome shotgun (WGS) entry which is preliminary data.</text>
</comment>
<feature type="transmembrane region" description="Helical" evidence="7">
    <location>
        <begin position="88"/>
        <end position="110"/>
    </location>
</feature>